<organism evidence="1 2">
    <name type="scientific">Mycena venus</name>
    <dbReference type="NCBI Taxonomy" id="2733690"/>
    <lineage>
        <taxon>Eukaryota</taxon>
        <taxon>Fungi</taxon>
        <taxon>Dikarya</taxon>
        <taxon>Basidiomycota</taxon>
        <taxon>Agaricomycotina</taxon>
        <taxon>Agaricomycetes</taxon>
        <taxon>Agaricomycetidae</taxon>
        <taxon>Agaricales</taxon>
        <taxon>Marasmiineae</taxon>
        <taxon>Mycenaceae</taxon>
        <taxon>Mycena</taxon>
    </lineage>
</organism>
<gene>
    <name evidence="1" type="ORF">MVEN_02271600</name>
</gene>
<name>A0A8H7CGB1_9AGAR</name>
<proteinExistence type="predicted"/>
<reference evidence="1" key="1">
    <citation type="submission" date="2020-05" db="EMBL/GenBank/DDBJ databases">
        <title>Mycena genomes resolve the evolution of fungal bioluminescence.</title>
        <authorList>
            <person name="Tsai I.J."/>
        </authorList>
    </citation>
    <scope>NUCLEOTIDE SEQUENCE</scope>
    <source>
        <strain evidence="1">CCC161011</strain>
    </source>
</reference>
<dbReference type="OrthoDB" id="3268409at2759"/>
<keyword evidence="2" id="KW-1185">Reference proteome</keyword>
<dbReference type="EMBL" id="JACAZI010000026">
    <property type="protein sequence ID" value="KAF7334423.1"/>
    <property type="molecule type" value="Genomic_DNA"/>
</dbReference>
<dbReference type="Proteomes" id="UP000620124">
    <property type="component" value="Unassembled WGS sequence"/>
</dbReference>
<sequence>MASDILFGRIPKTGVTLFSTSRILGESPVGKPFEEKKNLADFWYIQSIVILKSHVFAPILPGAKCCPHVDLDQVAEPHTQPSRALIKDRLQTDLEEQCATASPTRDIFTKTAAFIAGIRTLGCGSHETDALPELSPSELLHKNFWDEHHKMLKRGYVPTKASCSGRVFLDFNQQGQPLVRCEFFSSDNRLHLCRFLDESYDLDYIEAYFHEDEDELERIENAAQAMGYGPLVACRTVTNFSSQRVHCPHDHRNDEGHPLKNFEPSALIFLSFQAASTPTPSLFPKKTPVHIRHEISTLLNSINDDLADLTPRRFLRHPVVKSYLQRQFPNVFNPTLIELHTSLANRAHLKAYITAAKVDLFPAGTGWKGVLRLKEWQDSHLLQKEHYIRKILEIPDFPVDEFDVDGPLSPSTAPPTTLRIIICMSPIGSERLKKSQYIQSDIGFRRIEGFMEFEMAAMDRIANTSVIFLRVYLNRQTAAAHHIILSEIGQIVEQDTGSAIWWRHLHADSATETPAGMILQWTGDQHGGQAKGIGLYLQELAQGMPNWVQDKIRSKFAFSALCWERSFIPEDVWKAGEAHSNLIESVHADVNREGVRCTLVGGLKKGQAFDKMKMKTLEVFEDFNIRPSNKSGHVSENAIKSLKRKNVANHRNLSKEDEKISAHNDKAQKSYDAWQKASKSQQIAAGILRGVNPETQRALYQTRFQEFTKFRQACERAEGKYKKRC</sequence>
<evidence type="ECO:0000313" key="1">
    <source>
        <dbReference type="EMBL" id="KAF7334423.1"/>
    </source>
</evidence>
<accession>A0A8H7CGB1</accession>
<comment type="caution">
    <text evidence="1">The sequence shown here is derived from an EMBL/GenBank/DDBJ whole genome shotgun (WGS) entry which is preliminary data.</text>
</comment>
<dbReference type="AlphaFoldDB" id="A0A8H7CGB1"/>
<evidence type="ECO:0000313" key="2">
    <source>
        <dbReference type="Proteomes" id="UP000620124"/>
    </source>
</evidence>
<protein>
    <submittedName>
        <fullName evidence="1">Uncharacterized protein</fullName>
    </submittedName>
</protein>